<protein>
    <submittedName>
        <fullName evidence="2">MBL fold metallo-hydrolase</fullName>
    </submittedName>
</protein>
<dbReference type="InterPro" id="IPR036866">
    <property type="entry name" value="RibonucZ/Hydroxyglut_hydro"/>
</dbReference>
<dbReference type="Pfam" id="PF00753">
    <property type="entry name" value="Lactamase_B"/>
    <property type="match status" value="1"/>
</dbReference>
<gene>
    <name evidence="2" type="ORF">E0H45_15120</name>
</gene>
<dbReference type="GO" id="GO:0016787">
    <property type="term" value="F:hydrolase activity"/>
    <property type="evidence" value="ECO:0007669"/>
    <property type="project" value="UniProtKB-KW"/>
</dbReference>
<dbReference type="Proteomes" id="UP000292346">
    <property type="component" value="Unassembled WGS sequence"/>
</dbReference>
<keyword evidence="3" id="KW-1185">Reference proteome</keyword>
<proteinExistence type="predicted"/>
<dbReference type="InterPro" id="IPR050855">
    <property type="entry name" value="NDM-1-like"/>
</dbReference>
<evidence type="ECO:0000259" key="1">
    <source>
        <dbReference type="SMART" id="SM00849"/>
    </source>
</evidence>
<dbReference type="Gene3D" id="3.60.15.10">
    <property type="entry name" value="Ribonuclease Z/Hydroxyacylglutathione hydrolase-like"/>
    <property type="match status" value="1"/>
</dbReference>
<keyword evidence="2" id="KW-0378">Hydrolase</keyword>
<name>A0A4R0HDG8_9ACTN</name>
<dbReference type="SUPFAM" id="SSF56281">
    <property type="entry name" value="Metallo-hydrolase/oxidoreductase"/>
    <property type="match status" value="1"/>
</dbReference>
<dbReference type="InterPro" id="IPR001279">
    <property type="entry name" value="Metallo-B-lactamas"/>
</dbReference>
<dbReference type="EMBL" id="SJJZ01000002">
    <property type="protein sequence ID" value="TCC07330.1"/>
    <property type="molecule type" value="Genomic_DNA"/>
</dbReference>
<dbReference type="SMART" id="SM00849">
    <property type="entry name" value="Lactamase_B"/>
    <property type="match status" value="1"/>
</dbReference>
<dbReference type="PANTHER" id="PTHR42951">
    <property type="entry name" value="METALLO-BETA-LACTAMASE DOMAIN-CONTAINING"/>
    <property type="match status" value="1"/>
</dbReference>
<sequence length="274" mass="30398">MQHRRIPSHHPSLPAITDNFGMTFPDHWDDGTDPSTPDHQIHWYDERTAIIRQSLRTNFEGPFLYLLLGDERALLLDTGTGHVPLRPLIEELAGERELVVAHTHGHGDHVGGDGEFDQPVGRSAEEVAAYFGLADWPNGVVQFDLGGRLLDVVPIPGHHVSHIAAYDRSTRILFSGDSLYPGRLYVFDWPAFRASVARLAAFVADGNPVEWVLGAHIELTSQPGQDYEMGADKHPGEHVLQLRPDVLSELADVLAGAGEEPVRIERDHFIVYPV</sequence>
<comment type="caution">
    <text evidence="2">The sequence shown here is derived from an EMBL/GenBank/DDBJ whole genome shotgun (WGS) entry which is preliminary data.</text>
</comment>
<evidence type="ECO:0000313" key="2">
    <source>
        <dbReference type="EMBL" id="TCC07330.1"/>
    </source>
</evidence>
<dbReference type="AlphaFoldDB" id="A0A4R0HDG8"/>
<feature type="domain" description="Metallo-beta-lactamase" evidence="1">
    <location>
        <begin position="61"/>
        <end position="216"/>
    </location>
</feature>
<accession>A0A4R0HDG8</accession>
<evidence type="ECO:0000313" key="3">
    <source>
        <dbReference type="Proteomes" id="UP000292346"/>
    </source>
</evidence>
<reference evidence="2 3" key="1">
    <citation type="submission" date="2019-02" db="EMBL/GenBank/DDBJ databases">
        <title>Kribbella capetownensis sp. nov. and Kribbella speibonae sp. nov., isolated from soil.</title>
        <authorList>
            <person name="Curtis S.M."/>
            <person name="Norton I."/>
            <person name="Everest G.J."/>
            <person name="Meyers P.R."/>
        </authorList>
    </citation>
    <scope>NUCLEOTIDE SEQUENCE [LARGE SCALE GENOMIC DNA]</scope>
    <source>
        <strain evidence="2 3">KCTC 29219</strain>
    </source>
</reference>
<dbReference type="PANTHER" id="PTHR42951:SF4">
    <property type="entry name" value="ACYL-COENZYME A THIOESTERASE MBLAC2"/>
    <property type="match status" value="1"/>
</dbReference>
<organism evidence="2 3">
    <name type="scientific">Kribbella soli</name>
    <dbReference type="NCBI Taxonomy" id="1124743"/>
    <lineage>
        <taxon>Bacteria</taxon>
        <taxon>Bacillati</taxon>
        <taxon>Actinomycetota</taxon>
        <taxon>Actinomycetes</taxon>
        <taxon>Propionibacteriales</taxon>
        <taxon>Kribbellaceae</taxon>
        <taxon>Kribbella</taxon>
    </lineage>
</organism>
<dbReference type="OrthoDB" id="7253658at2"/>